<evidence type="ECO:0000259" key="1">
    <source>
        <dbReference type="Pfam" id="PF14389"/>
    </source>
</evidence>
<reference evidence="2" key="1">
    <citation type="submission" date="2022-12" db="EMBL/GenBank/DDBJ databases">
        <title>Draft genome assemblies for two species of Escallonia (Escalloniales).</title>
        <authorList>
            <person name="Chanderbali A."/>
            <person name="Dervinis C."/>
            <person name="Anghel I."/>
            <person name="Soltis D."/>
            <person name="Soltis P."/>
            <person name="Zapata F."/>
        </authorList>
    </citation>
    <scope>NUCLEOTIDE SEQUENCE</scope>
    <source>
        <strain evidence="2">UCBG92.1500</strain>
        <tissue evidence="2">Leaf</tissue>
    </source>
</reference>
<proteinExistence type="predicted"/>
<dbReference type="Pfam" id="PF14389">
    <property type="entry name" value="Lzipper-MIP1"/>
    <property type="match status" value="1"/>
</dbReference>
<keyword evidence="3" id="KW-1185">Reference proteome</keyword>
<accession>A0AA88QJH5</accession>
<dbReference type="EMBL" id="JAVXUO010002798">
    <property type="protein sequence ID" value="KAK2969537.1"/>
    <property type="molecule type" value="Genomic_DNA"/>
</dbReference>
<protein>
    <recommendedName>
        <fullName evidence="1">Ternary complex factor MIP1 leucine-zipper domain-containing protein</fullName>
    </recommendedName>
</protein>
<name>A0AA88QJH5_9ASTE</name>
<gene>
    <name evidence="2" type="ORF">RJ640_003122</name>
</gene>
<dbReference type="InterPro" id="IPR025757">
    <property type="entry name" value="MIP1_Leuzipper"/>
</dbReference>
<dbReference type="Proteomes" id="UP001187471">
    <property type="component" value="Unassembled WGS sequence"/>
</dbReference>
<dbReference type="AlphaFoldDB" id="A0AA88QJH5"/>
<evidence type="ECO:0000313" key="2">
    <source>
        <dbReference type="EMBL" id="KAK2969537.1"/>
    </source>
</evidence>
<evidence type="ECO:0000313" key="3">
    <source>
        <dbReference type="Proteomes" id="UP001187471"/>
    </source>
</evidence>
<sequence length="56" mass="6671">MPRLKHFRSVRKLQQQLQEEMELHAILENAIKKNDKELFSQSCLPHQGKKLKKTQS</sequence>
<comment type="caution">
    <text evidence="2">The sequence shown here is derived from an EMBL/GenBank/DDBJ whole genome shotgun (WGS) entry which is preliminary data.</text>
</comment>
<feature type="domain" description="Ternary complex factor MIP1 leucine-zipper" evidence="1">
    <location>
        <begin position="9"/>
        <end position="51"/>
    </location>
</feature>
<organism evidence="2 3">
    <name type="scientific">Escallonia rubra</name>
    <dbReference type="NCBI Taxonomy" id="112253"/>
    <lineage>
        <taxon>Eukaryota</taxon>
        <taxon>Viridiplantae</taxon>
        <taxon>Streptophyta</taxon>
        <taxon>Embryophyta</taxon>
        <taxon>Tracheophyta</taxon>
        <taxon>Spermatophyta</taxon>
        <taxon>Magnoliopsida</taxon>
        <taxon>eudicotyledons</taxon>
        <taxon>Gunneridae</taxon>
        <taxon>Pentapetalae</taxon>
        <taxon>asterids</taxon>
        <taxon>campanulids</taxon>
        <taxon>Escalloniales</taxon>
        <taxon>Escalloniaceae</taxon>
        <taxon>Escallonia</taxon>
    </lineage>
</organism>